<dbReference type="PANTHER" id="PTHR42847">
    <property type="entry name" value="ALKANESULFONATE MONOOXYGENASE"/>
    <property type="match status" value="1"/>
</dbReference>
<dbReference type="AlphaFoldDB" id="A0A1H2LI14"/>
<evidence type="ECO:0000313" key="7">
    <source>
        <dbReference type="Proteomes" id="UP000182977"/>
    </source>
</evidence>
<dbReference type="InterPro" id="IPR019921">
    <property type="entry name" value="Lucif-like_OxRdtase_Rv2161c"/>
</dbReference>
<evidence type="ECO:0000256" key="3">
    <source>
        <dbReference type="ARBA" id="ARBA00023002"/>
    </source>
</evidence>
<dbReference type="Proteomes" id="UP000182977">
    <property type="component" value="Chromosome I"/>
</dbReference>
<feature type="domain" description="Luciferase-like" evidence="5">
    <location>
        <begin position="20"/>
        <end position="264"/>
    </location>
</feature>
<proteinExistence type="predicted"/>
<dbReference type="InterPro" id="IPR036661">
    <property type="entry name" value="Luciferase-like_sf"/>
</dbReference>
<evidence type="ECO:0000256" key="1">
    <source>
        <dbReference type="ARBA" id="ARBA00022630"/>
    </source>
</evidence>
<dbReference type="SUPFAM" id="SSF51679">
    <property type="entry name" value="Bacterial luciferase-like"/>
    <property type="match status" value="1"/>
</dbReference>
<dbReference type="GO" id="GO:0046306">
    <property type="term" value="P:alkanesulfonate catabolic process"/>
    <property type="evidence" value="ECO:0007669"/>
    <property type="project" value="TreeGrafter"/>
</dbReference>
<evidence type="ECO:0000259" key="5">
    <source>
        <dbReference type="Pfam" id="PF00296"/>
    </source>
</evidence>
<dbReference type="PANTHER" id="PTHR42847:SF8">
    <property type="entry name" value="CONSERVED PROTEIN"/>
    <property type="match status" value="1"/>
</dbReference>
<dbReference type="NCBIfam" id="TIGR03560">
    <property type="entry name" value="F420_Rv1855c"/>
    <property type="match status" value="1"/>
</dbReference>
<dbReference type="InterPro" id="IPR050172">
    <property type="entry name" value="SsuD_RutA_monooxygenase"/>
</dbReference>
<gene>
    <name evidence="6" type="ORF">SAMN04488563_6206</name>
</gene>
<dbReference type="NCBIfam" id="TIGR03619">
    <property type="entry name" value="F420_Rv2161c"/>
    <property type="match status" value="1"/>
</dbReference>
<dbReference type="STRING" id="419479.SAMN04488563_6206"/>
<organism evidence="6 7">
    <name type="scientific">Jiangella alkaliphila</name>
    <dbReference type="NCBI Taxonomy" id="419479"/>
    <lineage>
        <taxon>Bacteria</taxon>
        <taxon>Bacillati</taxon>
        <taxon>Actinomycetota</taxon>
        <taxon>Actinomycetes</taxon>
        <taxon>Jiangellales</taxon>
        <taxon>Jiangellaceae</taxon>
        <taxon>Jiangella</taxon>
    </lineage>
</organism>
<dbReference type="OrthoDB" id="4029802at2"/>
<keyword evidence="2" id="KW-0288">FMN</keyword>
<dbReference type="Gene3D" id="3.20.20.30">
    <property type="entry name" value="Luciferase-like domain"/>
    <property type="match status" value="1"/>
</dbReference>
<evidence type="ECO:0000256" key="2">
    <source>
        <dbReference type="ARBA" id="ARBA00022643"/>
    </source>
</evidence>
<evidence type="ECO:0000256" key="4">
    <source>
        <dbReference type="ARBA" id="ARBA00023033"/>
    </source>
</evidence>
<keyword evidence="1" id="KW-0285">Flavoprotein</keyword>
<sequence length="292" mass="31882">MEPSPGATWLTGAVRYGLKLSQQAPIDEYRAVWRIADDAGFDHVWNMDHFATIGADPSGDIFDAWTLLAAMAETTTRVRIGCMVSGNTYRHPGVLAKQAVTVDHLSGGRLEFGLGAAWAEYEHTMFGLRFGTAGERLDRLEEACQIVRSLWTQERTTFAGQHYTLDDAVAEPKPVQSPYPPIWIGGTGRKRTLRITALYADVWNATGDSSPDEFAELSGVLDAHCADVGRDPGQIRRTVQLRLRDRPDDVLADVDSYARAGADDVVLITRAGTAEAQAAAAAELLPRLRDIG</sequence>
<name>A0A1H2LI14_9ACTN</name>
<keyword evidence="4" id="KW-0503">Monooxygenase</keyword>
<keyword evidence="3" id="KW-0560">Oxidoreductase</keyword>
<dbReference type="InterPro" id="IPR011251">
    <property type="entry name" value="Luciferase-like_dom"/>
</dbReference>
<protein>
    <submittedName>
        <fullName evidence="6">Probable F420-dependent oxidoreductase, Rv1855c family</fullName>
    </submittedName>
</protein>
<dbReference type="Pfam" id="PF00296">
    <property type="entry name" value="Bac_luciferase"/>
    <property type="match status" value="1"/>
</dbReference>
<dbReference type="InterPro" id="IPR019952">
    <property type="entry name" value="F420_OxRdatse_Rv1855c_pred"/>
</dbReference>
<dbReference type="EMBL" id="LT629791">
    <property type="protein sequence ID" value="SDU80687.1"/>
    <property type="molecule type" value="Genomic_DNA"/>
</dbReference>
<evidence type="ECO:0000313" key="6">
    <source>
        <dbReference type="EMBL" id="SDU80687.1"/>
    </source>
</evidence>
<reference evidence="7" key="1">
    <citation type="submission" date="2016-10" db="EMBL/GenBank/DDBJ databases">
        <authorList>
            <person name="Varghese N."/>
            <person name="Submissions S."/>
        </authorList>
    </citation>
    <scope>NUCLEOTIDE SEQUENCE [LARGE SCALE GENOMIC DNA]</scope>
    <source>
        <strain evidence="7">DSM 45079</strain>
    </source>
</reference>
<keyword evidence="7" id="KW-1185">Reference proteome</keyword>
<dbReference type="GO" id="GO:0008726">
    <property type="term" value="F:alkanesulfonate monooxygenase activity"/>
    <property type="evidence" value="ECO:0007669"/>
    <property type="project" value="TreeGrafter"/>
</dbReference>
<accession>A0A1H2LI14</accession>